<evidence type="ECO:0000256" key="1">
    <source>
        <dbReference type="ARBA" id="ARBA00004175"/>
    </source>
</evidence>
<keyword evidence="3" id="KW-1052">Target cell membrane</keyword>
<accession>A0A8C3CG79</accession>
<evidence type="ECO:0000256" key="4">
    <source>
        <dbReference type="ARBA" id="ARBA00023298"/>
    </source>
</evidence>
<dbReference type="PANTHER" id="PTHR40388">
    <property type="entry name" value="BRYOPORIN"/>
    <property type="match status" value="1"/>
</dbReference>
<dbReference type="GO" id="GO:0044218">
    <property type="term" value="C:other organism cell membrane"/>
    <property type="evidence" value="ECO:0007669"/>
    <property type="project" value="UniProtKB-KW"/>
</dbReference>
<keyword evidence="5" id="KW-0166">Nematocyst</keyword>
<evidence type="ECO:0000256" key="2">
    <source>
        <dbReference type="ARBA" id="ARBA00004532"/>
    </source>
</evidence>
<dbReference type="GO" id="GO:0006812">
    <property type="term" value="P:monoatomic cation transport"/>
    <property type="evidence" value="ECO:0007669"/>
    <property type="project" value="InterPro"/>
</dbReference>
<evidence type="ECO:0000313" key="7">
    <source>
        <dbReference type="Proteomes" id="UP000694556"/>
    </source>
</evidence>
<dbReference type="GO" id="GO:0051715">
    <property type="term" value="P:cytolysis in another organism"/>
    <property type="evidence" value="ECO:0007669"/>
    <property type="project" value="InterPro"/>
</dbReference>
<dbReference type="AlphaFoldDB" id="A0A8C3CG79"/>
<dbReference type="Gene3D" id="2.60.270.20">
    <property type="entry name" value="Cytolysin/lectin"/>
    <property type="match status" value="1"/>
</dbReference>
<proteinExistence type="predicted"/>
<dbReference type="GO" id="GO:0015267">
    <property type="term" value="F:channel activity"/>
    <property type="evidence" value="ECO:0007669"/>
    <property type="project" value="InterPro"/>
</dbReference>
<organism evidence="6 7">
    <name type="scientific">Cairina moschata</name>
    <name type="common">Muscovy duck</name>
    <dbReference type="NCBI Taxonomy" id="8855"/>
    <lineage>
        <taxon>Eukaryota</taxon>
        <taxon>Metazoa</taxon>
        <taxon>Chordata</taxon>
        <taxon>Craniata</taxon>
        <taxon>Vertebrata</taxon>
        <taxon>Euteleostomi</taxon>
        <taxon>Archelosauria</taxon>
        <taxon>Archosauria</taxon>
        <taxon>Dinosauria</taxon>
        <taxon>Saurischia</taxon>
        <taxon>Theropoda</taxon>
        <taxon>Coelurosauria</taxon>
        <taxon>Aves</taxon>
        <taxon>Neognathae</taxon>
        <taxon>Galloanserae</taxon>
        <taxon>Anseriformes</taxon>
        <taxon>Anatidae</taxon>
        <taxon>Anatinae</taxon>
        <taxon>Cairina</taxon>
    </lineage>
</organism>
<reference evidence="6" key="1">
    <citation type="submission" date="2025-08" db="UniProtKB">
        <authorList>
            <consortium name="Ensembl"/>
        </authorList>
    </citation>
    <scope>IDENTIFICATION</scope>
</reference>
<sequence length="295" mass="32547">MGEGFTRKLLLQVPVHCSRVAWHPRWSTASISSPAVTTLCHGMCSVELPFISPEKPCRHWGGAPVAGGGPAHSRFTFALVESLRCSTALQLSCGMIKGNMASKKVQKPHSPNLQSSLESLMGNIEVCRSVGLEIINNTKKVTLEEFRSYCFSGKIRTVLPFEIGPQSIGRCIFAKTPYSLRGSVGVLVCKSSSFSLAIMFSNPFDYNLYRIEFALELFKAENHMGSLHAVFSRMMESKPYCTSTLFQRAKVESEHETLQVSSGSIRVRAKMSNSAKAILKVQVDDIDPPPYSKDM</sequence>
<reference evidence="6" key="2">
    <citation type="submission" date="2025-09" db="UniProtKB">
        <authorList>
            <consortium name="Ensembl"/>
        </authorList>
    </citation>
    <scope>IDENTIFICATION</scope>
</reference>
<evidence type="ECO:0000256" key="3">
    <source>
        <dbReference type="ARBA" id="ARBA00022537"/>
    </source>
</evidence>
<dbReference type="SUPFAM" id="SSF63724">
    <property type="entry name" value="Cytolysin/lectin"/>
    <property type="match status" value="1"/>
</dbReference>
<evidence type="ECO:0000256" key="5">
    <source>
        <dbReference type="ARBA" id="ARBA00023331"/>
    </source>
</evidence>
<dbReference type="Proteomes" id="UP000694556">
    <property type="component" value="Unassembled WGS sequence"/>
</dbReference>
<dbReference type="InterPro" id="IPR015926">
    <property type="entry name" value="Cytolysin/lectin"/>
</dbReference>
<dbReference type="InterPro" id="IPR009104">
    <property type="entry name" value="Anemon_actinoporin-like"/>
</dbReference>
<dbReference type="GO" id="GO:0042151">
    <property type="term" value="C:nematocyst"/>
    <property type="evidence" value="ECO:0007669"/>
    <property type="project" value="UniProtKB-SubCell"/>
</dbReference>
<comment type="subcellular location">
    <subcellularLocation>
        <location evidence="2">Nematocyst</location>
    </subcellularLocation>
    <subcellularLocation>
        <location evidence="1">Target cell membrane</location>
    </subcellularLocation>
</comment>
<dbReference type="GO" id="GO:0046930">
    <property type="term" value="C:pore complex"/>
    <property type="evidence" value="ECO:0007669"/>
    <property type="project" value="InterPro"/>
</dbReference>
<name>A0A8C3CG79_CAIMO</name>
<evidence type="ECO:0000313" key="6">
    <source>
        <dbReference type="Ensembl" id="ENSCMMP00000020795.1"/>
    </source>
</evidence>
<keyword evidence="4" id="KW-1053">Target membrane</keyword>
<dbReference type="GO" id="GO:0046931">
    <property type="term" value="P:pore complex assembly"/>
    <property type="evidence" value="ECO:0007669"/>
    <property type="project" value="InterPro"/>
</dbReference>
<protein>
    <submittedName>
        <fullName evidence="6">Uncharacterized protein</fullName>
    </submittedName>
</protein>
<dbReference type="Ensembl" id="ENSCMMT00000022796.1">
    <property type="protein sequence ID" value="ENSCMMP00000020795.1"/>
    <property type="gene ID" value="ENSCMMG00000013111.1"/>
</dbReference>
<dbReference type="PANTHER" id="PTHR40388:SF1">
    <property type="entry name" value="BRYOPORIN"/>
    <property type="match status" value="1"/>
</dbReference>
<dbReference type="InterPro" id="IPR050677">
    <property type="entry name" value="Actinoporin_PFT"/>
</dbReference>
<dbReference type="Pfam" id="PF06369">
    <property type="entry name" value="Anemone_cytotox"/>
    <property type="match status" value="1"/>
</dbReference>
<keyword evidence="4" id="KW-0472">Membrane</keyword>
<keyword evidence="7" id="KW-1185">Reference proteome</keyword>